<dbReference type="GO" id="GO:0004668">
    <property type="term" value="F:protein-arginine deiminase activity"/>
    <property type="evidence" value="ECO:0007669"/>
    <property type="project" value="InterPro"/>
</dbReference>
<dbReference type="PANTHER" id="PTHR31377:SF0">
    <property type="entry name" value="AGMATINE DEIMINASE-RELATED"/>
    <property type="match status" value="1"/>
</dbReference>
<organism evidence="2 3">
    <name type="scientific">Gimesia algae</name>
    <dbReference type="NCBI Taxonomy" id="2527971"/>
    <lineage>
        <taxon>Bacteria</taxon>
        <taxon>Pseudomonadati</taxon>
        <taxon>Planctomycetota</taxon>
        <taxon>Planctomycetia</taxon>
        <taxon>Planctomycetales</taxon>
        <taxon>Planctomycetaceae</taxon>
        <taxon>Gimesia</taxon>
    </lineage>
</organism>
<dbReference type="Proteomes" id="UP000316855">
    <property type="component" value="Chromosome"/>
</dbReference>
<dbReference type="AlphaFoldDB" id="A0A517VKF4"/>
<dbReference type="RefSeq" id="WP_145231458.1">
    <property type="nucleotide sequence ID" value="NZ_CP036343.1"/>
</dbReference>
<proteinExistence type="predicted"/>
<dbReference type="Gene3D" id="3.75.10.10">
    <property type="entry name" value="L-arginine/glycine Amidinotransferase, Chain A"/>
    <property type="match status" value="1"/>
</dbReference>
<gene>
    <name evidence="2" type="primary">aguA</name>
    <name evidence="2" type="ORF">Pan161_51780</name>
</gene>
<reference evidence="2 3" key="1">
    <citation type="submission" date="2019-02" db="EMBL/GenBank/DDBJ databases">
        <title>Deep-cultivation of Planctomycetes and their phenomic and genomic characterization uncovers novel biology.</title>
        <authorList>
            <person name="Wiegand S."/>
            <person name="Jogler M."/>
            <person name="Boedeker C."/>
            <person name="Pinto D."/>
            <person name="Vollmers J."/>
            <person name="Rivas-Marin E."/>
            <person name="Kohn T."/>
            <person name="Peeters S.H."/>
            <person name="Heuer A."/>
            <person name="Rast P."/>
            <person name="Oberbeckmann S."/>
            <person name="Bunk B."/>
            <person name="Jeske O."/>
            <person name="Meyerdierks A."/>
            <person name="Storesund J.E."/>
            <person name="Kallscheuer N."/>
            <person name="Luecker S."/>
            <person name="Lage O.M."/>
            <person name="Pohl T."/>
            <person name="Merkel B.J."/>
            <person name="Hornburger P."/>
            <person name="Mueller R.-W."/>
            <person name="Bruemmer F."/>
            <person name="Labrenz M."/>
            <person name="Spormann A.M."/>
            <person name="Op den Camp H."/>
            <person name="Overmann J."/>
            <person name="Amann R."/>
            <person name="Jetten M.S.M."/>
            <person name="Mascher T."/>
            <person name="Medema M.H."/>
            <person name="Devos D.P."/>
            <person name="Kaster A.-K."/>
            <person name="Ovreas L."/>
            <person name="Rohde M."/>
            <person name="Galperin M.Y."/>
            <person name="Jogler C."/>
        </authorList>
    </citation>
    <scope>NUCLEOTIDE SEQUENCE [LARGE SCALE GENOMIC DNA]</scope>
    <source>
        <strain evidence="2 3">Pan161</strain>
    </source>
</reference>
<dbReference type="SUPFAM" id="SSF55909">
    <property type="entry name" value="Pentein"/>
    <property type="match status" value="1"/>
</dbReference>
<keyword evidence="3" id="KW-1185">Reference proteome</keyword>
<name>A0A517VKF4_9PLAN</name>
<dbReference type="GO" id="GO:0047632">
    <property type="term" value="F:agmatine deiminase activity"/>
    <property type="evidence" value="ECO:0007669"/>
    <property type="project" value="UniProtKB-EC"/>
</dbReference>
<dbReference type="GO" id="GO:0009446">
    <property type="term" value="P:putrescine biosynthetic process"/>
    <property type="evidence" value="ECO:0007669"/>
    <property type="project" value="InterPro"/>
</dbReference>
<protein>
    <submittedName>
        <fullName evidence="2">Agmatine deiminase</fullName>
        <ecNumber evidence="2">3.5.3.12</ecNumber>
    </submittedName>
</protein>
<dbReference type="OrthoDB" id="9808013at2"/>
<sequence>MSEITRRLPAEWEPQQATLLCFPHNGNDWPGKYEVIKWAFIEIIRKVAEFERVLLVVKNEELQQKVDTMLQQAHANTGQVKYILQNTNRSWMRDSGPIIVQRSDGKREALQFRFNGWAKYPNHRLDWQVPPAVAKSLKVPVTEVCYQGRPVVLEGGAIEVNGRGTLITTEECLLDQKTQVRNPGFTKEDYAAVFAEYLGVSNVIWLGDGIAGDDTHGHVDDICRFVNPTTVVACVESNTKDVNHRRLAQNRERLKSVRLEDGNKLKVVEMPMPGRLDFEDLRLPASYVNFLVTNGCVLVPTFNDSNDSLALDILSKQFSDRRVIGIHAVDLVWGLGTLHCLSHEITAGE</sequence>
<dbReference type="InterPro" id="IPR007466">
    <property type="entry name" value="Peptidyl-Arg-deiminase_porph"/>
</dbReference>
<evidence type="ECO:0000313" key="3">
    <source>
        <dbReference type="Proteomes" id="UP000316855"/>
    </source>
</evidence>
<dbReference type="KEGG" id="gax:Pan161_51780"/>
<accession>A0A517VKF4</accession>
<keyword evidence="1 2" id="KW-0378">Hydrolase</keyword>
<dbReference type="EMBL" id="CP036343">
    <property type="protein sequence ID" value="QDT93498.1"/>
    <property type="molecule type" value="Genomic_DNA"/>
</dbReference>
<dbReference type="EC" id="3.5.3.12" evidence="2"/>
<dbReference type="Pfam" id="PF04371">
    <property type="entry name" value="PAD_porph"/>
    <property type="match status" value="1"/>
</dbReference>
<evidence type="ECO:0000313" key="2">
    <source>
        <dbReference type="EMBL" id="QDT93498.1"/>
    </source>
</evidence>
<dbReference type="PANTHER" id="PTHR31377">
    <property type="entry name" value="AGMATINE DEIMINASE-RELATED"/>
    <property type="match status" value="1"/>
</dbReference>
<evidence type="ECO:0000256" key="1">
    <source>
        <dbReference type="ARBA" id="ARBA00022801"/>
    </source>
</evidence>